<dbReference type="InterPro" id="IPR039361">
    <property type="entry name" value="Cyclin"/>
</dbReference>
<comment type="function">
    <text evidence="1">Essential for the control of the cell cycle at the G2/M (mitosis) transition.</text>
</comment>
<keyword evidence="4" id="KW-0131">Cell cycle</keyword>
<dbReference type="Pfam" id="PF02984">
    <property type="entry name" value="Cyclin_C"/>
    <property type="match status" value="1"/>
</dbReference>
<evidence type="ECO:0000313" key="11">
    <source>
        <dbReference type="Proteomes" id="UP000265120"/>
    </source>
</evidence>
<evidence type="ECO:0000259" key="8">
    <source>
        <dbReference type="SMART" id="SM00385"/>
    </source>
</evidence>
<feature type="region of interest" description="Disordered" evidence="7">
    <location>
        <begin position="289"/>
        <end position="309"/>
    </location>
</feature>
<dbReference type="KEGG" id="csem:103382708"/>
<dbReference type="PROSITE" id="PS00292">
    <property type="entry name" value="CYCLINS"/>
    <property type="match status" value="1"/>
</dbReference>
<dbReference type="GO" id="GO:0051301">
    <property type="term" value="P:cell division"/>
    <property type="evidence" value="ECO:0007669"/>
    <property type="project" value="UniProtKB-KW"/>
</dbReference>
<dbReference type="InterPro" id="IPR006671">
    <property type="entry name" value="Cyclin_N"/>
</dbReference>
<dbReference type="Pfam" id="PF00134">
    <property type="entry name" value="Cyclin_N"/>
    <property type="match status" value="1"/>
</dbReference>
<dbReference type="InterPro" id="IPR004367">
    <property type="entry name" value="Cyclin_C-dom"/>
</dbReference>
<keyword evidence="11" id="KW-1185">Reference proteome</keyword>
<dbReference type="PANTHER" id="PTHR10177">
    <property type="entry name" value="CYCLINS"/>
    <property type="match status" value="1"/>
</dbReference>
<dbReference type="InterPro" id="IPR013763">
    <property type="entry name" value="Cyclin-like_dom"/>
</dbReference>
<dbReference type="GeneID" id="103382708"/>
<dbReference type="FunFam" id="1.10.472.10:FF:000003">
    <property type="entry name" value="G1/S-specific cyclin-D2"/>
    <property type="match status" value="1"/>
</dbReference>
<comment type="subunit">
    <text evidence="5">Interacts with the CDK1 protein kinase to form a serine/threonine kinase holoenzyme complex also known as maturation promoting factor (MPF). The cyclin subunit imparts substrate specificity to the complex.</text>
</comment>
<protein>
    <submittedName>
        <fullName evidence="10">Cyclin D2, b</fullName>
    </submittedName>
</protein>
<reference evidence="10 11" key="1">
    <citation type="journal article" date="2014" name="Nat. Genet.">
        <title>Whole-genome sequence of a flatfish provides insights into ZW sex chromosome evolution and adaptation to a benthic lifestyle.</title>
        <authorList>
            <person name="Chen S."/>
            <person name="Zhang G."/>
            <person name="Shao C."/>
            <person name="Huang Q."/>
            <person name="Liu G."/>
            <person name="Zhang P."/>
            <person name="Song W."/>
            <person name="An N."/>
            <person name="Chalopin D."/>
            <person name="Volff J.N."/>
            <person name="Hong Y."/>
            <person name="Li Q."/>
            <person name="Sha Z."/>
            <person name="Zhou H."/>
            <person name="Xie M."/>
            <person name="Yu Q."/>
            <person name="Liu Y."/>
            <person name="Xiang H."/>
            <person name="Wang N."/>
            <person name="Wu K."/>
            <person name="Yang C."/>
            <person name="Zhou Q."/>
            <person name="Liao X."/>
            <person name="Yang L."/>
            <person name="Hu Q."/>
            <person name="Zhang J."/>
            <person name="Meng L."/>
            <person name="Jin L."/>
            <person name="Tian Y."/>
            <person name="Lian J."/>
            <person name="Yang J."/>
            <person name="Miao G."/>
            <person name="Liu S."/>
            <person name="Liang Z."/>
            <person name="Yan F."/>
            <person name="Li Y."/>
            <person name="Sun B."/>
            <person name="Zhang H."/>
            <person name="Zhang J."/>
            <person name="Zhu Y."/>
            <person name="Du M."/>
            <person name="Zhao Y."/>
            <person name="Schartl M."/>
            <person name="Tang Q."/>
            <person name="Wang J."/>
        </authorList>
    </citation>
    <scope>NUCLEOTIDE SEQUENCE</scope>
</reference>
<dbReference type="RefSeq" id="XP_008313811.1">
    <property type="nucleotide sequence ID" value="XM_008315589.3"/>
</dbReference>
<evidence type="ECO:0000256" key="5">
    <source>
        <dbReference type="ARBA" id="ARBA00025821"/>
    </source>
</evidence>
<dbReference type="STRING" id="244447.ENSCSEP00000010879"/>
<keyword evidence="3 6" id="KW-0195">Cyclin</keyword>
<dbReference type="GeneTree" id="ENSGT00940000155180"/>
<feature type="domain" description="Cyclin C-terminal" evidence="9">
    <location>
        <begin position="169"/>
        <end position="304"/>
    </location>
</feature>
<dbReference type="Gene3D" id="1.10.472.10">
    <property type="entry name" value="Cyclin-like"/>
    <property type="match status" value="2"/>
</dbReference>
<dbReference type="Ensembl" id="ENSCSET00000011009.1">
    <property type="protein sequence ID" value="ENSCSEP00000010879.1"/>
    <property type="gene ID" value="ENSCSEG00000006945.1"/>
</dbReference>
<sequence>MEKDRSGGRKKVTQVSELYCLESDITVKALPDPHILHDDRVLQSLLTIEDRFLPQCSYFQRVQKDIQPYMRRIVAGWMHEVCELERCCEDVFPLSINYLDRFLAVMPTRKSFLQLLAAVCMFLASKLKDSRPLSAEKLCMYTDNSITLQDLLNWELVVLGKLKWNMASVIPNDFIEHIIRRLPLPKDNVVTIRKHTLTFIALCATDDRLAMNPPSMIASGSMGAAVCGLKLEQVDPSLSQEGLTDLLAKITNTEVDCLRACQEQIERVLASSLQQGQQHRQENGISAGNKAMEQQDQSSTPTDVRDVNL</sequence>
<feature type="compositionally biased region" description="Polar residues" evidence="7">
    <location>
        <begin position="289"/>
        <end position="302"/>
    </location>
</feature>
<reference evidence="10" key="2">
    <citation type="submission" date="2025-05" db="UniProtKB">
        <authorList>
            <consortium name="Ensembl"/>
        </authorList>
    </citation>
    <scope>IDENTIFICATION</scope>
</reference>
<evidence type="ECO:0000256" key="2">
    <source>
        <dbReference type="ARBA" id="ARBA00022618"/>
    </source>
</evidence>
<dbReference type="Ensembl" id="ENSCSET00000011013.1">
    <property type="protein sequence ID" value="ENSCSEP00000010884.1"/>
    <property type="gene ID" value="ENSCSEG00000006945.1"/>
</dbReference>
<feature type="domain" description="Cyclin-like" evidence="8">
    <location>
        <begin position="76"/>
        <end position="160"/>
    </location>
</feature>
<dbReference type="SMART" id="SM01332">
    <property type="entry name" value="Cyclin_C"/>
    <property type="match status" value="1"/>
</dbReference>
<dbReference type="InterPro" id="IPR048258">
    <property type="entry name" value="Cyclins_cyclin-box"/>
</dbReference>
<evidence type="ECO:0000256" key="4">
    <source>
        <dbReference type="ARBA" id="ARBA00023306"/>
    </source>
</evidence>
<dbReference type="InterPro" id="IPR036915">
    <property type="entry name" value="Cyclin-like_sf"/>
</dbReference>
<evidence type="ECO:0000313" key="10">
    <source>
        <dbReference type="Ensembl" id="ENSCSEP00000010879.1"/>
    </source>
</evidence>
<accession>A0A3P8V9Q8</accession>
<dbReference type="OrthoDB" id="306099at2759"/>
<dbReference type="CTD" id="565038"/>
<evidence type="ECO:0000256" key="3">
    <source>
        <dbReference type="ARBA" id="ARBA00023127"/>
    </source>
</evidence>
<evidence type="ECO:0000256" key="6">
    <source>
        <dbReference type="RuleBase" id="RU000383"/>
    </source>
</evidence>
<dbReference type="SMART" id="SM00385">
    <property type="entry name" value="CYCLIN"/>
    <property type="match status" value="1"/>
</dbReference>
<organism evidence="10 11">
    <name type="scientific">Cynoglossus semilaevis</name>
    <name type="common">Tongue sole</name>
    <dbReference type="NCBI Taxonomy" id="244447"/>
    <lineage>
        <taxon>Eukaryota</taxon>
        <taxon>Metazoa</taxon>
        <taxon>Chordata</taxon>
        <taxon>Craniata</taxon>
        <taxon>Vertebrata</taxon>
        <taxon>Euteleostomi</taxon>
        <taxon>Actinopterygii</taxon>
        <taxon>Neopterygii</taxon>
        <taxon>Teleostei</taxon>
        <taxon>Neoteleostei</taxon>
        <taxon>Acanthomorphata</taxon>
        <taxon>Carangaria</taxon>
        <taxon>Pleuronectiformes</taxon>
        <taxon>Pleuronectoidei</taxon>
        <taxon>Cynoglossidae</taxon>
        <taxon>Cynoglossinae</taxon>
        <taxon>Cynoglossus</taxon>
    </lineage>
</organism>
<evidence type="ECO:0000256" key="1">
    <source>
        <dbReference type="ARBA" id="ARBA00003222"/>
    </source>
</evidence>
<dbReference type="AlphaFoldDB" id="A0A3P8V9Q8"/>
<keyword evidence="2" id="KW-0132">Cell division</keyword>
<evidence type="ECO:0000259" key="9">
    <source>
        <dbReference type="SMART" id="SM01332"/>
    </source>
</evidence>
<dbReference type="Proteomes" id="UP000265120">
    <property type="component" value="Chromosome 8"/>
</dbReference>
<evidence type="ECO:0000256" key="7">
    <source>
        <dbReference type="SAM" id="MobiDB-lite"/>
    </source>
</evidence>
<name>A0A3P8V9Q8_CYNSE</name>
<proteinExistence type="inferred from homology"/>
<dbReference type="SUPFAM" id="SSF47954">
    <property type="entry name" value="Cyclin-like"/>
    <property type="match status" value="2"/>
</dbReference>
<comment type="similarity">
    <text evidence="6">Belongs to the cyclin family.</text>
</comment>